<evidence type="ECO:0000256" key="1">
    <source>
        <dbReference type="SAM" id="MobiDB-lite"/>
    </source>
</evidence>
<keyword evidence="3" id="KW-1185">Reference proteome</keyword>
<proteinExistence type="predicted"/>
<protein>
    <submittedName>
        <fullName evidence="2">Uncharacterized protein</fullName>
    </submittedName>
</protein>
<comment type="caution">
    <text evidence="2">The sequence shown here is derived from an EMBL/GenBank/DDBJ whole genome shotgun (WGS) entry which is preliminary data.</text>
</comment>
<sequence>MRKLGLPAFENFSTRHDGTTKHWTWWKRPDEVLSKADILAQLLLKHHISVADIGDAALHALEEEVYQEEMSVLRVTQSEPPELLRHLQIVKIWITAEILSVPHVLVMRSKMQFGQTAKYSDRPISMRMSSAQTWEQAVTLAVTQRLGLDHKTQGECLVLDPHSYKQTEEVEYSLSYPGLKTVYRIHQVAMQAKDIQKLGQLGLPEGTDFVVIREAMDSIRPGESVKNLTQQASRPDTPAMGKTWSISHRRSLSEVPEGRQSRKEERIVLRFGWQQADDCESFARDLPAFTRRVTSRKTDKEYKRNLVDDPVSQVGSKPLEPDRKRRVPAPVPISVPSRDSWRSSHAVAEVMRGKATDWARAKSAAKRIRDPDYTVGMFFDDCREAFPELQLYQVDSATSSGRSGDDEYQRTVGALFAVFWLLRLHLDGGQSFAYGVSDSWLALSKGSPAPRRSAAEVKQREAFANSVKWSLFEDALVSAGLLKGPPGARVHDEGRVMAMLVLTAIHDVMKVEALLPTVDAKVGSFSGYRRRGRDDQRPRPRAWVHTGARARGAPLLPGAAPAAAGPREVHAVQHGEYNMGWLVQAEAPPGPLFGKFRQVILAGGARPADISFYFVHWLTDLAGAEPCPLEGCEKFVLKFPQRVPSMPVHGSPRRRRWDRLLLHLGRTWTAFGPASRSSDPPRPSCFSSPLLVPPVWEDESGPNLVHIGSRTHSKAGPDQAQIGQRQGPYGLPWNRHQKGPDIVPCLLRLREEAGLPDRKPGLRGLLAVALARPQRAQEGGQGQPRTDAADGHGGGARGRGAGGLPPAARGRPGRPRRGAGQARLSGPAVHPRGEPWPLGGPAFLVYYGPALLQKHAAGGNLYGALLALAEVLRQARGLWPLEEAAAGSSVTVRIDAIKDADLEALVNVPVGQCWALHRTNAKEAAVKKLVLMGEDHSSSMARPKSWT</sequence>
<organism evidence="2 3">
    <name type="scientific">Prorocentrum cordatum</name>
    <dbReference type="NCBI Taxonomy" id="2364126"/>
    <lineage>
        <taxon>Eukaryota</taxon>
        <taxon>Sar</taxon>
        <taxon>Alveolata</taxon>
        <taxon>Dinophyceae</taxon>
        <taxon>Prorocentrales</taxon>
        <taxon>Prorocentraceae</taxon>
        <taxon>Prorocentrum</taxon>
    </lineage>
</organism>
<evidence type="ECO:0000313" key="2">
    <source>
        <dbReference type="EMBL" id="CAK0804499.1"/>
    </source>
</evidence>
<name>A0ABN9QHQ5_9DINO</name>
<dbReference type="Proteomes" id="UP001189429">
    <property type="component" value="Unassembled WGS sequence"/>
</dbReference>
<evidence type="ECO:0000313" key="3">
    <source>
        <dbReference type="Proteomes" id="UP001189429"/>
    </source>
</evidence>
<feature type="region of interest" description="Disordered" evidence="1">
    <location>
        <begin position="773"/>
        <end position="833"/>
    </location>
</feature>
<dbReference type="EMBL" id="CAUYUJ010003247">
    <property type="protein sequence ID" value="CAK0804499.1"/>
    <property type="molecule type" value="Genomic_DNA"/>
</dbReference>
<reference evidence="2" key="1">
    <citation type="submission" date="2023-10" db="EMBL/GenBank/DDBJ databases">
        <authorList>
            <person name="Chen Y."/>
            <person name="Shah S."/>
            <person name="Dougan E. K."/>
            <person name="Thang M."/>
            <person name="Chan C."/>
        </authorList>
    </citation>
    <scope>NUCLEOTIDE SEQUENCE [LARGE SCALE GENOMIC DNA]</scope>
</reference>
<feature type="region of interest" description="Disordered" evidence="1">
    <location>
        <begin position="702"/>
        <end position="736"/>
    </location>
</feature>
<feature type="compositionally biased region" description="Gly residues" evidence="1">
    <location>
        <begin position="791"/>
        <end position="803"/>
    </location>
</feature>
<gene>
    <name evidence="2" type="ORF">PCOR1329_LOCUS11284</name>
</gene>
<feature type="region of interest" description="Disordered" evidence="1">
    <location>
        <begin position="297"/>
        <end position="338"/>
    </location>
</feature>
<accession>A0ABN9QHQ5</accession>
<feature type="compositionally biased region" description="Basic and acidic residues" evidence="1">
    <location>
        <begin position="297"/>
        <end position="307"/>
    </location>
</feature>